<dbReference type="InterPro" id="IPR006130">
    <property type="entry name" value="Asp/Orn_carbamoylTrfase"/>
</dbReference>
<dbReference type="InterPro" id="IPR006132">
    <property type="entry name" value="Asp/Orn_carbamoyltranf_P-bd"/>
</dbReference>
<dbReference type="Proteomes" id="UP000230405">
    <property type="component" value="Unassembled WGS sequence"/>
</dbReference>
<dbReference type="EMBL" id="PFPO01000006">
    <property type="protein sequence ID" value="PIZ99862.1"/>
    <property type="molecule type" value="Genomic_DNA"/>
</dbReference>
<proteinExistence type="inferred from homology"/>
<evidence type="ECO:0000256" key="2">
    <source>
        <dbReference type="ARBA" id="ARBA00008896"/>
    </source>
</evidence>
<dbReference type="PANTHER" id="PTHR45753">
    <property type="entry name" value="ORNITHINE CARBAMOYLTRANSFERASE, MITOCHONDRIAL"/>
    <property type="match status" value="1"/>
</dbReference>
<evidence type="ECO:0000259" key="11">
    <source>
        <dbReference type="Pfam" id="PF02729"/>
    </source>
</evidence>
<dbReference type="InterPro" id="IPR002082">
    <property type="entry name" value="Asp_carbamoyltransf"/>
</dbReference>
<dbReference type="GO" id="GO:0006520">
    <property type="term" value="P:amino acid metabolic process"/>
    <property type="evidence" value="ECO:0007669"/>
    <property type="project" value="InterPro"/>
</dbReference>
<dbReference type="SUPFAM" id="SSF53671">
    <property type="entry name" value="Aspartate/ornithine carbamoyltransferase"/>
    <property type="match status" value="1"/>
</dbReference>
<dbReference type="AlphaFoldDB" id="A0A2M7VGJ0"/>
<sequence>MDKNTKTPSHLDSLMHVVKSQQFSREMLEELFLIADYMPIVEAMRGCKRLQDKIIAVFFYEESTRTRLSFQAAIKLLGGQILSTSNAKFSSVAKGENLVDTVRTLNNYCDAIIMRHKVEGSAEIAARICDEDSSAIHGYKHFINAGDGPGQHVTQALLDCYSIRKELGRIDGIKIAMVGDLLHGRTVRSLSYMLTKFKDVQIFFVSPDELKMKDDVIQYLTEQQVPFISCACLEDVISNVDVLYMTRIQQERFTDPDLYELMKDSYVLDSRLMKLFSPKGIVLHPLPRVDEIKEEVDIDPRAAYFRQEKNGLFIRMALLLAVFDKHRGLLSAIRNGKNNH</sequence>
<reference evidence="13" key="1">
    <citation type="submission" date="2017-09" db="EMBL/GenBank/DDBJ databases">
        <title>Depth-based differentiation of microbial function through sediment-hosted aquifers and enrichment of novel symbionts in the deep terrestrial subsurface.</title>
        <authorList>
            <person name="Probst A.J."/>
            <person name="Ladd B."/>
            <person name="Jarett J.K."/>
            <person name="Geller-Mcgrath D.E."/>
            <person name="Sieber C.M.K."/>
            <person name="Emerson J.B."/>
            <person name="Anantharaman K."/>
            <person name="Thomas B.C."/>
            <person name="Malmstrom R."/>
            <person name="Stieglmeier M."/>
            <person name="Klingl A."/>
            <person name="Woyke T."/>
            <person name="Ryan C.M."/>
            <person name="Banfield J.F."/>
        </authorList>
    </citation>
    <scope>NUCLEOTIDE SEQUENCE [LARGE SCALE GENOMIC DNA]</scope>
</reference>
<keyword evidence="4 9" id="KW-0808">Transferase</keyword>
<keyword evidence="5" id="KW-0665">Pyrimidine biosynthesis</keyword>
<dbReference type="EC" id="2.1.3.2" evidence="3 8"/>
<feature type="domain" description="Aspartate/ornithine carbamoyltransferase Asp/Orn-binding" evidence="10">
    <location>
        <begin position="171"/>
        <end position="321"/>
    </location>
</feature>
<dbReference type="GO" id="GO:0016597">
    <property type="term" value="F:amino acid binding"/>
    <property type="evidence" value="ECO:0007669"/>
    <property type="project" value="InterPro"/>
</dbReference>
<accession>A0A2M7VGJ0</accession>
<dbReference type="PROSITE" id="PS00097">
    <property type="entry name" value="CARBAMOYLTRANSFERASE"/>
    <property type="match status" value="1"/>
</dbReference>
<dbReference type="Gene3D" id="3.40.50.1370">
    <property type="entry name" value="Aspartate/ornithine carbamoyltransferase"/>
    <property type="match status" value="2"/>
</dbReference>
<gene>
    <name evidence="12" type="ORF">COX77_00270</name>
</gene>
<comment type="similarity">
    <text evidence="2">Belongs to the aspartate/ornithine carbamoyltransferase superfamily. ATCase family.</text>
</comment>
<evidence type="ECO:0000313" key="13">
    <source>
        <dbReference type="Proteomes" id="UP000230405"/>
    </source>
</evidence>
<evidence type="ECO:0000259" key="10">
    <source>
        <dbReference type="Pfam" id="PF00185"/>
    </source>
</evidence>
<organism evidence="12 13">
    <name type="scientific">Candidatus Komeilibacteria bacterium CG_4_10_14_0_2_um_filter_37_10</name>
    <dbReference type="NCBI Taxonomy" id="1974470"/>
    <lineage>
        <taxon>Bacteria</taxon>
        <taxon>Candidatus Komeiliibacteriota</taxon>
    </lineage>
</organism>
<dbReference type="InterPro" id="IPR006131">
    <property type="entry name" value="Asp_carbamoyltransf_Asp/Orn-bd"/>
</dbReference>
<evidence type="ECO:0000256" key="3">
    <source>
        <dbReference type="ARBA" id="ARBA00013008"/>
    </source>
</evidence>
<dbReference type="GO" id="GO:0044205">
    <property type="term" value="P:'de novo' UMP biosynthetic process"/>
    <property type="evidence" value="ECO:0007669"/>
    <property type="project" value="UniProtKB-UniPathway"/>
</dbReference>
<evidence type="ECO:0000313" key="12">
    <source>
        <dbReference type="EMBL" id="PIZ99862.1"/>
    </source>
</evidence>
<evidence type="ECO:0000256" key="5">
    <source>
        <dbReference type="ARBA" id="ARBA00022975"/>
    </source>
</evidence>
<dbReference type="UniPathway" id="UPA00070">
    <property type="reaction ID" value="UER00116"/>
</dbReference>
<dbReference type="NCBIfam" id="TIGR00670">
    <property type="entry name" value="asp_carb_tr"/>
    <property type="match status" value="1"/>
</dbReference>
<dbReference type="PRINTS" id="PR00101">
    <property type="entry name" value="ATCASE"/>
</dbReference>
<name>A0A2M7VGJ0_9BACT</name>
<evidence type="ECO:0000256" key="1">
    <source>
        <dbReference type="ARBA" id="ARBA00004852"/>
    </source>
</evidence>
<comment type="pathway">
    <text evidence="1">Pyrimidine metabolism; UMP biosynthesis via de novo pathway; (S)-dihydroorotate from bicarbonate: step 2/3.</text>
</comment>
<feature type="domain" description="Aspartate/ornithine carbamoyltransferase carbamoyl-P binding" evidence="11">
    <location>
        <begin position="16"/>
        <end position="164"/>
    </location>
</feature>
<dbReference type="GO" id="GO:0006207">
    <property type="term" value="P:'de novo' pyrimidine nucleobase biosynthetic process"/>
    <property type="evidence" value="ECO:0007669"/>
    <property type="project" value="InterPro"/>
</dbReference>
<dbReference type="Pfam" id="PF00185">
    <property type="entry name" value="OTCace"/>
    <property type="match status" value="1"/>
</dbReference>
<dbReference type="FunFam" id="3.40.50.1370:FF:000002">
    <property type="entry name" value="Aspartate carbamoyltransferase 2"/>
    <property type="match status" value="1"/>
</dbReference>
<comment type="function">
    <text evidence="6">Catalyzes the condensation of carbamoyl phosphate and aspartate to form carbamoyl aspartate and inorganic phosphate, the committed step in the de novo pyrimidine nucleotide biosynthesis pathway.</text>
</comment>
<evidence type="ECO:0000256" key="4">
    <source>
        <dbReference type="ARBA" id="ARBA00022679"/>
    </source>
</evidence>
<evidence type="ECO:0000256" key="6">
    <source>
        <dbReference type="ARBA" id="ARBA00043884"/>
    </source>
</evidence>
<protein>
    <recommendedName>
        <fullName evidence="3 8">Aspartate carbamoyltransferase</fullName>
        <ecNumber evidence="3 8">2.1.3.2</ecNumber>
    </recommendedName>
</protein>
<dbReference type="GO" id="GO:0004070">
    <property type="term" value="F:aspartate carbamoyltransferase activity"/>
    <property type="evidence" value="ECO:0007669"/>
    <property type="project" value="UniProtKB-UniRule"/>
</dbReference>
<evidence type="ECO:0000256" key="8">
    <source>
        <dbReference type="NCBIfam" id="TIGR00670"/>
    </source>
</evidence>
<comment type="caution">
    <text evidence="12">The sequence shown here is derived from an EMBL/GenBank/DDBJ whole genome shotgun (WGS) entry which is preliminary data.</text>
</comment>
<dbReference type="Pfam" id="PF02729">
    <property type="entry name" value="OTCace_N"/>
    <property type="match status" value="1"/>
</dbReference>
<comment type="catalytic activity">
    <reaction evidence="7">
        <text>carbamoyl phosphate + L-aspartate = N-carbamoyl-L-aspartate + phosphate + H(+)</text>
        <dbReference type="Rhea" id="RHEA:20013"/>
        <dbReference type="ChEBI" id="CHEBI:15378"/>
        <dbReference type="ChEBI" id="CHEBI:29991"/>
        <dbReference type="ChEBI" id="CHEBI:32814"/>
        <dbReference type="ChEBI" id="CHEBI:43474"/>
        <dbReference type="ChEBI" id="CHEBI:58228"/>
        <dbReference type="EC" id="2.1.3.2"/>
    </reaction>
</comment>
<evidence type="ECO:0000256" key="7">
    <source>
        <dbReference type="ARBA" id="ARBA00048859"/>
    </source>
</evidence>
<dbReference type="InterPro" id="IPR036901">
    <property type="entry name" value="Asp/Orn_carbamoylTrfase_sf"/>
</dbReference>
<evidence type="ECO:0000256" key="9">
    <source>
        <dbReference type="RuleBase" id="RU003634"/>
    </source>
</evidence>
<dbReference type="PRINTS" id="PR00100">
    <property type="entry name" value="AOTCASE"/>
</dbReference>
<dbReference type="PANTHER" id="PTHR45753:SF6">
    <property type="entry name" value="ASPARTATE CARBAMOYLTRANSFERASE"/>
    <property type="match status" value="1"/>
</dbReference>
<dbReference type="NCBIfam" id="NF002032">
    <property type="entry name" value="PRK00856.1"/>
    <property type="match status" value="1"/>
</dbReference>